<dbReference type="AlphaFoldDB" id="A0A0R3WTI6"/>
<proteinExistence type="predicted"/>
<accession>A0A0R3WTI6</accession>
<organism evidence="3">
    <name type="scientific">Hydatigena taeniaeformis</name>
    <name type="common">Feline tapeworm</name>
    <name type="synonym">Taenia taeniaeformis</name>
    <dbReference type="NCBI Taxonomy" id="6205"/>
    <lineage>
        <taxon>Eukaryota</taxon>
        <taxon>Metazoa</taxon>
        <taxon>Spiralia</taxon>
        <taxon>Lophotrochozoa</taxon>
        <taxon>Platyhelminthes</taxon>
        <taxon>Cestoda</taxon>
        <taxon>Eucestoda</taxon>
        <taxon>Cyclophyllidea</taxon>
        <taxon>Taeniidae</taxon>
        <taxon>Hydatigera</taxon>
    </lineage>
</organism>
<dbReference type="STRING" id="6205.A0A0R3WTI6"/>
<dbReference type="EMBL" id="UYWX01003583">
    <property type="protein sequence ID" value="VDM24085.1"/>
    <property type="molecule type" value="Genomic_DNA"/>
</dbReference>
<gene>
    <name evidence="1" type="ORF">TTAC_LOCUS4061</name>
</gene>
<dbReference type="WBParaSite" id="TTAC_0000407601-mRNA-1">
    <property type="protein sequence ID" value="TTAC_0000407601-mRNA-1"/>
    <property type="gene ID" value="TTAC_0000407601"/>
</dbReference>
<dbReference type="Proteomes" id="UP000274429">
    <property type="component" value="Unassembled WGS sequence"/>
</dbReference>
<evidence type="ECO:0000313" key="1">
    <source>
        <dbReference type="EMBL" id="VDM24085.1"/>
    </source>
</evidence>
<name>A0A0R3WTI6_HYDTA</name>
<sequence length="56" mass="6125">MPVVCFPPLQGICVDDRVTRFGSILASNFTGLQAILEMVKFTQPKVVTPESSVMIL</sequence>
<reference evidence="1 2" key="2">
    <citation type="submission" date="2018-11" db="EMBL/GenBank/DDBJ databases">
        <authorList>
            <consortium name="Pathogen Informatics"/>
        </authorList>
    </citation>
    <scope>NUCLEOTIDE SEQUENCE [LARGE SCALE GENOMIC DNA]</scope>
</reference>
<reference evidence="3" key="1">
    <citation type="submission" date="2017-02" db="UniProtKB">
        <authorList>
            <consortium name="WormBaseParasite"/>
        </authorList>
    </citation>
    <scope>IDENTIFICATION</scope>
</reference>
<evidence type="ECO:0000313" key="3">
    <source>
        <dbReference type="WBParaSite" id="TTAC_0000407601-mRNA-1"/>
    </source>
</evidence>
<evidence type="ECO:0000313" key="2">
    <source>
        <dbReference type="Proteomes" id="UP000274429"/>
    </source>
</evidence>
<protein>
    <submittedName>
        <fullName evidence="3">WS_DGAT_C domain-containing protein</fullName>
    </submittedName>
</protein>
<keyword evidence="2" id="KW-1185">Reference proteome</keyword>